<evidence type="ECO:0000313" key="2">
    <source>
        <dbReference type="EMBL" id="MFC4665256.1"/>
    </source>
</evidence>
<dbReference type="InterPro" id="IPR032675">
    <property type="entry name" value="LRR_dom_sf"/>
</dbReference>
<dbReference type="Proteomes" id="UP001596020">
    <property type="component" value="Unassembled WGS sequence"/>
</dbReference>
<dbReference type="EMBL" id="JBHSGO010000023">
    <property type="protein sequence ID" value="MFC4665256.1"/>
    <property type="molecule type" value="Genomic_DNA"/>
</dbReference>
<dbReference type="InterPro" id="IPR044060">
    <property type="entry name" value="Bacterial_rp_domain"/>
</dbReference>
<evidence type="ECO:0000259" key="1">
    <source>
        <dbReference type="Pfam" id="PF18998"/>
    </source>
</evidence>
<protein>
    <recommendedName>
        <fullName evidence="1">Bacterial repeat domain-containing protein</fullName>
    </recommendedName>
</protein>
<name>A0ABV9K5W3_9PORP</name>
<gene>
    <name evidence="2" type="ORF">ACFO3G_01240</name>
</gene>
<accession>A0ABV9K5W3</accession>
<evidence type="ECO:0000313" key="3">
    <source>
        <dbReference type="Proteomes" id="UP001596020"/>
    </source>
</evidence>
<organism evidence="2 3">
    <name type="scientific">Falsiporphyromonas endometrii</name>
    <dbReference type="NCBI Taxonomy" id="1387297"/>
    <lineage>
        <taxon>Bacteria</taxon>
        <taxon>Pseudomonadati</taxon>
        <taxon>Bacteroidota</taxon>
        <taxon>Bacteroidia</taxon>
        <taxon>Bacteroidales</taxon>
        <taxon>Porphyromonadaceae</taxon>
        <taxon>Falsiporphyromonas</taxon>
    </lineage>
</organism>
<feature type="domain" description="Bacterial repeat" evidence="1">
    <location>
        <begin position="425"/>
        <end position="480"/>
    </location>
</feature>
<reference evidence="3" key="1">
    <citation type="journal article" date="2019" name="Int. J. Syst. Evol. Microbiol.">
        <title>The Global Catalogue of Microorganisms (GCM) 10K type strain sequencing project: providing services to taxonomists for standard genome sequencing and annotation.</title>
        <authorList>
            <consortium name="The Broad Institute Genomics Platform"/>
            <consortium name="The Broad Institute Genome Sequencing Center for Infectious Disease"/>
            <person name="Wu L."/>
            <person name="Ma J."/>
        </authorList>
    </citation>
    <scope>NUCLEOTIDE SEQUENCE [LARGE SCALE GENOMIC DNA]</scope>
    <source>
        <strain evidence="3">CGMCC 4.7357</strain>
    </source>
</reference>
<comment type="caution">
    <text evidence="2">The sequence shown here is derived from an EMBL/GenBank/DDBJ whole genome shotgun (WGS) entry which is preliminary data.</text>
</comment>
<sequence>MKNIFLKVVFILSSLLLTQGYSRVAYGEKIMWTTVEVQAGQVGQNQFPEGTENLKLVGTMNSNDFRSISRRLSSSLMRIDMSELSKIDNSENAEFPERALNNFERLQEVTFPLCVSSMYGAIFRGSNDIKKIVLKNSSVTGGSNPSTGMPSFWGRNTLTEGQIKAITLVVPKGSKDNYYSTSAPWKNFTIIEDNISDDNQELNKKFVTLTIEMYKVNEILVQDKTSNKTLCNQVSFSSELHVEDGHEIEISASGNKNLSIYDSYYEEEGKGKITISSFPISLKPEGKPIKVCIRYDALVNYGVRGGNGSIKAFSVDKIGDSEAELETGNPFGNSKQLKFIAIPEKGYKVKNWFINNVIQKNDSNILIIDSPNGTQNIEVEFEKELPKYSVQAVIAEGQDDFGAIKLYESPDGKVYNEMRTSSFIVNAGSFVKILATPNEGYIFKCFLVNDQEKSGDFSDKDCSYIIPNIDQNIKIVAQFIAEQKTQFKINARVNNPELGDIKIKNTTDKSNIQDVESGGTISEGTELTFIVNPINDKVIVSWKLNDEPIEYIGKTYKLVADQKKSINGIINIEAILRFPESTENFCSSTKIYSYEQSIFIYTSIDIPYIVYDIDGTVVHEAIAVAGHNKLDLQPGSYIIVLGNKSTKIVLK</sequence>
<proteinExistence type="predicted"/>
<dbReference type="Pfam" id="PF18998">
    <property type="entry name" value="Flg_new_2"/>
    <property type="match status" value="1"/>
</dbReference>
<dbReference type="RefSeq" id="WP_380077232.1">
    <property type="nucleotide sequence ID" value="NZ_JBHSGO010000023.1"/>
</dbReference>
<dbReference type="Gene3D" id="3.80.10.10">
    <property type="entry name" value="Ribonuclease Inhibitor"/>
    <property type="match status" value="1"/>
</dbReference>
<keyword evidence="3" id="KW-1185">Reference proteome</keyword>